<gene>
    <name evidence="3" type="ORF">NQ318_008412</name>
</gene>
<feature type="domain" description="Carboxylesterase type B" evidence="2">
    <location>
        <begin position="221"/>
        <end position="373"/>
    </location>
</feature>
<keyword evidence="4" id="KW-1185">Reference proteome</keyword>
<dbReference type="SUPFAM" id="SSF53474">
    <property type="entry name" value="alpha/beta-Hydrolases"/>
    <property type="match status" value="1"/>
</dbReference>
<accession>A0AAV8X503</accession>
<dbReference type="InterPro" id="IPR029058">
    <property type="entry name" value="AB_hydrolase_fold"/>
</dbReference>
<dbReference type="Gene3D" id="3.40.50.1820">
    <property type="entry name" value="alpha/beta hydrolase"/>
    <property type="match status" value="3"/>
</dbReference>
<reference evidence="3" key="1">
    <citation type="journal article" date="2023" name="Insect Mol. Biol.">
        <title>Genome sequencing provides insights into the evolution of gene families encoding plant cell wall-degrading enzymes in longhorned beetles.</title>
        <authorList>
            <person name="Shin N.R."/>
            <person name="Okamura Y."/>
            <person name="Kirsch R."/>
            <person name="Pauchet Y."/>
        </authorList>
    </citation>
    <scope>NUCLEOTIDE SEQUENCE</scope>
    <source>
        <strain evidence="3">AMC_N1</strain>
    </source>
</reference>
<evidence type="ECO:0000313" key="4">
    <source>
        <dbReference type="Proteomes" id="UP001162162"/>
    </source>
</evidence>
<feature type="domain" description="Carboxylesterase type B" evidence="2">
    <location>
        <begin position="5"/>
        <end position="103"/>
    </location>
</feature>
<dbReference type="InterPro" id="IPR002018">
    <property type="entry name" value="CarbesteraseB"/>
</dbReference>
<sequence>MGETGDEDCLYLNVYVPTDSMDHQKKFDVVVIIHGGAFMIGSGHLAQSEFLVDRDLIFVTFNYRLGALGFLSTEDEVIPGNYGMKDQVLALKWVRENIASFGGLFVRGISQSGTALDPWAIRRHPLERARKLAILLGCSDESTQELKKCLKQKPARLILEKQGHFYGIGQSTDLAECHFLLRTRGREEIRESVFGRRTALSPQRAQGPRRALDLFYSEVDKVNDVWPQIAPFMLDYNYTLPESKREEVAKQIFTDRLFAIGSDTAAKLQSKTNKSPVYYYYFNYQKGENKALKFYAPNEQELEGVAHGEDMFYFYGFNGLKKFSEGDTKLKNACQDMLYSYATKGIPSVDGTDKWIPTKYSELTYLNITDADDIKLQTVDSLAPTEFWRDIGLLEYELYSDEKDTKDEL</sequence>
<organism evidence="3 4">
    <name type="scientific">Aromia moschata</name>
    <dbReference type="NCBI Taxonomy" id="1265417"/>
    <lineage>
        <taxon>Eukaryota</taxon>
        <taxon>Metazoa</taxon>
        <taxon>Ecdysozoa</taxon>
        <taxon>Arthropoda</taxon>
        <taxon>Hexapoda</taxon>
        <taxon>Insecta</taxon>
        <taxon>Pterygota</taxon>
        <taxon>Neoptera</taxon>
        <taxon>Endopterygota</taxon>
        <taxon>Coleoptera</taxon>
        <taxon>Polyphaga</taxon>
        <taxon>Cucujiformia</taxon>
        <taxon>Chrysomeloidea</taxon>
        <taxon>Cerambycidae</taxon>
        <taxon>Cerambycinae</taxon>
        <taxon>Callichromatini</taxon>
        <taxon>Aromia</taxon>
    </lineage>
</organism>
<name>A0AAV8X503_9CUCU</name>
<keyword evidence="1" id="KW-0325">Glycoprotein</keyword>
<dbReference type="InterPro" id="IPR019819">
    <property type="entry name" value="Carboxylesterase_B_CS"/>
</dbReference>
<dbReference type="PROSITE" id="PS00941">
    <property type="entry name" value="CARBOXYLESTERASE_B_2"/>
    <property type="match status" value="1"/>
</dbReference>
<proteinExistence type="predicted"/>
<dbReference type="AlphaFoldDB" id="A0AAV8X503"/>
<evidence type="ECO:0000256" key="1">
    <source>
        <dbReference type="ARBA" id="ARBA00023180"/>
    </source>
</evidence>
<dbReference type="EMBL" id="JAPWTK010001176">
    <property type="protein sequence ID" value="KAJ8933693.1"/>
    <property type="molecule type" value="Genomic_DNA"/>
</dbReference>
<protein>
    <recommendedName>
        <fullName evidence="2">Carboxylesterase type B domain-containing protein</fullName>
    </recommendedName>
</protein>
<evidence type="ECO:0000313" key="3">
    <source>
        <dbReference type="EMBL" id="KAJ8933693.1"/>
    </source>
</evidence>
<dbReference type="PANTHER" id="PTHR11559">
    <property type="entry name" value="CARBOXYLESTERASE"/>
    <property type="match status" value="1"/>
</dbReference>
<comment type="caution">
    <text evidence="3">The sequence shown here is derived from an EMBL/GenBank/DDBJ whole genome shotgun (WGS) entry which is preliminary data.</text>
</comment>
<evidence type="ECO:0000259" key="2">
    <source>
        <dbReference type="Pfam" id="PF00135"/>
    </source>
</evidence>
<dbReference type="Proteomes" id="UP001162162">
    <property type="component" value="Unassembled WGS sequence"/>
</dbReference>
<dbReference type="Pfam" id="PF00135">
    <property type="entry name" value="COesterase"/>
    <property type="match status" value="2"/>
</dbReference>
<dbReference type="InterPro" id="IPR050309">
    <property type="entry name" value="Type-B_Carboxylest/Lipase"/>
</dbReference>